<protein>
    <recommendedName>
        <fullName evidence="3">Multidrug resistance protein MdtA-like beta-barrel domain-containing protein</fullName>
    </recommendedName>
</protein>
<feature type="non-terminal residue" evidence="4">
    <location>
        <position position="560"/>
    </location>
</feature>
<evidence type="ECO:0000313" key="4">
    <source>
        <dbReference type="EMBL" id="PIR76891.1"/>
    </source>
</evidence>
<dbReference type="Gene3D" id="2.40.50.100">
    <property type="match status" value="2"/>
</dbReference>
<evidence type="ECO:0000256" key="2">
    <source>
        <dbReference type="SAM" id="Phobius"/>
    </source>
</evidence>
<evidence type="ECO:0000256" key="1">
    <source>
        <dbReference type="SAM" id="Coils"/>
    </source>
</evidence>
<organism evidence="4 5">
    <name type="scientific">Candidatus Magasanikbacteria bacterium CG10_big_fil_rev_8_21_14_0_10_38_6</name>
    <dbReference type="NCBI Taxonomy" id="1974647"/>
    <lineage>
        <taxon>Bacteria</taxon>
        <taxon>Candidatus Magasanikiibacteriota</taxon>
    </lineage>
</organism>
<evidence type="ECO:0000259" key="3">
    <source>
        <dbReference type="Pfam" id="PF25944"/>
    </source>
</evidence>
<dbReference type="Gene3D" id="2.40.30.170">
    <property type="match status" value="1"/>
</dbReference>
<dbReference type="GO" id="GO:1990281">
    <property type="term" value="C:efflux pump complex"/>
    <property type="evidence" value="ECO:0007669"/>
    <property type="project" value="TreeGrafter"/>
</dbReference>
<dbReference type="PANTHER" id="PTHR30469">
    <property type="entry name" value="MULTIDRUG RESISTANCE PROTEIN MDTA"/>
    <property type="match status" value="1"/>
</dbReference>
<feature type="coiled-coil region" evidence="1">
    <location>
        <begin position="354"/>
        <end position="414"/>
    </location>
</feature>
<accession>A0A2M6NZL9</accession>
<proteinExistence type="predicted"/>
<feature type="transmembrane region" description="Helical" evidence="2">
    <location>
        <begin position="21"/>
        <end position="40"/>
    </location>
</feature>
<dbReference type="EMBL" id="PFBW01000225">
    <property type="protein sequence ID" value="PIR76891.1"/>
    <property type="molecule type" value="Genomic_DNA"/>
</dbReference>
<keyword evidence="1" id="KW-0175">Coiled coil</keyword>
<keyword evidence="2" id="KW-0472">Membrane</keyword>
<dbReference type="Gene3D" id="1.10.287.470">
    <property type="entry name" value="Helix hairpin bin"/>
    <property type="match status" value="2"/>
</dbReference>
<feature type="coiled-coil region" evidence="1">
    <location>
        <begin position="138"/>
        <end position="191"/>
    </location>
</feature>
<name>A0A2M6NZL9_9BACT</name>
<dbReference type="InterPro" id="IPR058626">
    <property type="entry name" value="MdtA-like_b-barrel"/>
</dbReference>
<reference evidence="5" key="1">
    <citation type="submission" date="2017-09" db="EMBL/GenBank/DDBJ databases">
        <title>Depth-based differentiation of microbial function through sediment-hosted aquifers and enrichment of novel symbionts in the deep terrestrial subsurface.</title>
        <authorList>
            <person name="Probst A.J."/>
            <person name="Ladd B."/>
            <person name="Jarett J.K."/>
            <person name="Geller-Mcgrath D.E."/>
            <person name="Sieber C.M.K."/>
            <person name="Emerson J.B."/>
            <person name="Anantharaman K."/>
            <person name="Thomas B.C."/>
            <person name="Malmstrom R."/>
            <person name="Stieglmeier M."/>
            <person name="Klingl A."/>
            <person name="Woyke T."/>
            <person name="Ryan C.M."/>
            <person name="Banfield J.F."/>
        </authorList>
    </citation>
    <scope>NUCLEOTIDE SEQUENCE [LARGE SCALE GENOMIC DNA]</scope>
</reference>
<sequence length="560" mass="60594">MKQKLLHFFHQKKTLWQDPKKRIILIIVVFVLGIFSYRIAQGIFSGNGDTQQKKNKEVTVQSVKELAVKSQTIQATGVVESVDQVELKSEVSAKISKINVTLGQQIKHGQTIATFYNKDVYASRQDASARVLASQATLDQFQATLDAQESRLKELQKGPRKEELAISQTAVTNAQLSLNEANNNVAIIQDKVQEDLDTTLSSSVSVLRQSVQTAVDTLYNASNIQYSYFVGSTQEASSIKLAKEKAIRILLGQANAGDWLTQYIAELNGGIKGYLDSIAFSPTVDTVLDREGEVLLGIQATMELYNSIPLVEKMSDSDIALIATEKARLQSAFTAAMAAVNAIETQVTTNKSSIQNANTALVNAQNALETTQKQLQLVQAGASQEQIDAQVSAVKQAQANVRAQQAQLLSARASVSLASAQVDKTIIKSPISGRIATLPIRRDELVSPGSVIASVINNNALQIKTFIDSSQLPIVSVNQEARINNVATGTISFISPAIDPTTGKVEIIIVVDNSVETPLVVGQYVDVTITSTNTDIQAIQAVLPLQSVYITENGTYVFTV</sequence>
<keyword evidence="2" id="KW-1133">Transmembrane helix</keyword>
<dbReference type="SUPFAM" id="SSF111369">
    <property type="entry name" value="HlyD-like secretion proteins"/>
    <property type="match status" value="2"/>
</dbReference>
<evidence type="ECO:0000313" key="5">
    <source>
        <dbReference type="Proteomes" id="UP000228528"/>
    </source>
</evidence>
<comment type="caution">
    <text evidence="4">The sequence shown here is derived from an EMBL/GenBank/DDBJ whole genome shotgun (WGS) entry which is preliminary data.</text>
</comment>
<gene>
    <name evidence="4" type="ORF">COU30_05385</name>
</gene>
<dbReference type="Proteomes" id="UP000228528">
    <property type="component" value="Unassembled WGS sequence"/>
</dbReference>
<dbReference type="GO" id="GO:0015562">
    <property type="term" value="F:efflux transmembrane transporter activity"/>
    <property type="evidence" value="ECO:0007669"/>
    <property type="project" value="TreeGrafter"/>
</dbReference>
<dbReference type="Pfam" id="PF25944">
    <property type="entry name" value="Beta-barrel_RND"/>
    <property type="match status" value="1"/>
</dbReference>
<feature type="domain" description="Multidrug resistance protein MdtA-like beta-barrel" evidence="3">
    <location>
        <begin position="451"/>
        <end position="531"/>
    </location>
</feature>
<dbReference type="PANTHER" id="PTHR30469:SF36">
    <property type="entry name" value="BLL3903 PROTEIN"/>
    <property type="match status" value="1"/>
</dbReference>
<keyword evidence="2" id="KW-0812">Transmembrane</keyword>
<dbReference type="AlphaFoldDB" id="A0A2M6NZL9"/>